<accession>A0A917GIC0</accession>
<dbReference type="InterPro" id="IPR009936">
    <property type="entry name" value="DUF1468"/>
</dbReference>
<gene>
    <name evidence="4" type="ORF">GCM10011374_06650</name>
</gene>
<keyword evidence="5" id="KW-1185">Reference proteome</keyword>
<keyword evidence="2" id="KW-1133">Transmembrane helix</keyword>
<dbReference type="EMBL" id="BMEQ01000002">
    <property type="protein sequence ID" value="GGG46940.1"/>
    <property type="molecule type" value="Genomic_DNA"/>
</dbReference>
<protein>
    <recommendedName>
        <fullName evidence="3">DUF1468 domain-containing protein</fullName>
    </recommendedName>
</protein>
<dbReference type="Pfam" id="PF07331">
    <property type="entry name" value="TctB"/>
    <property type="match status" value="1"/>
</dbReference>
<comment type="caution">
    <text evidence="4">The sequence shown here is derived from an EMBL/GenBank/DDBJ whole genome shotgun (WGS) entry which is preliminary data.</text>
</comment>
<organism evidence="4 5">
    <name type="scientific">Kocuria dechangensis</name>
    <dbReference type="NCBI Taxonomy" id="1176249"/>
    <lineage>
        <taxon>Bacteria</taxon>
        <taxon>Bacillati</taxon>
        <taxon>Actinomycetota</taxon>
        <taxon>Actinomycetes</taxon>
        <taxon>Micrococcales</taxon>
        <taxon>Micrococcaceae</taxon>
        <taxon>Kocuria</taxon>
    </lineage>
</organism>
<evidence type="ECO:0000313" key="4">
    <source>
        <dbReference type="EMBL" id="GGG46940.1"/>
    </source>
</evidence>
<feature type="transmembrane region" description="Helical" evidence="2">
    <location>
        <begin position="76"/>
        <end position="98"/>
    </location>
</feature>
<evidence type="ECO:0000259" key="3">
    <source>
        <dbReference type="Pfam" id="PF07331"/>
    </source>
</evidence>
<evidence type="ECO:0000256" key="2">
    <source>
        <dbReference type="SAM" id="Phobius"/>
    </source>
</evidence>
<feature type="transmembrane region" description="Helical" evidence="2">
    <location>
        <begin position="118"/>
        <end position="149"/>
    </location>
</feature>
<dbReference type="AlphaFoldDB" id="A0A917GIC0"/>
<dbReference type="RefSeq" id="WP_229741531.1">
    <property type="nucleotide sequence ID" value="NZ_BMEQ01000002.1"/>
</dbReference>
<keyword evidence="2" id="KW-0472">Membrane</keyword>
<feature type="transmembrane region" description="Helical" evidence="2">
    <location>
        <begin position="161"/>
        <end position="184"/>
    </location>
</feature>
<name>A0A917GIC0_9MICC</name>
<reference evidence="4" key="1">
    <citation type="journal article" date="2014" name="Int. J. Syst. Evol. Microbiol.">
        <title>Complete genome sequence of Corynebacterium casei LMG S-19264T (=DSM 44701T), isolated from a smear-ripened cheese.</title>
        <authorList>
            <consortium name="US DOE Joint Genome Institute (JGI-PGF)"/>
            <person name="Walter F."/>
            <person name="Albersmeier A."/>
            <person name="Kalinowski J."/>
            <person name="Ruckert C."/>
        </authorList>
    </citation>
    <scope>NUCLEOTIDE SEQUENCE</scope>
    <source>
        <strain evidence="4">CGMCC 1.12187</strain>
    </source>
</reference>
<feature type="compositionally biased region" description="Low complexity" evidence="1">
    <location>
        <begin position="1"/>
        <end position="13"/>
    </location>
</feature>
<dbReference type="Proteomes" id="UP000638848">
    <property type="component" value="Unassembled WGS sequence"/>
</dbReference>
<feature type="domain" description="DUF1468" evidence="3">
    <location>
        <begin position="45"/>
        <end position="187"/>
    </location>
</feature>
<reference evidence="4" key="2">
    <citation type="submission" date="2020-09" db="EMBL/GenBank/DDBJ databases">
        <authorList>
            <person name="Sun Q."/>
            <person name="Zhou Y."/>
        </authorList>
    </citation>
    <scope>NUCLEOTIDE SEQUENCE</scope>
    <source>
        <strain evidence="4">CGMCC 1.12187</strain>
    </source>
</reference>
<evidence type="ECO:0000313" key="5">
    <source>
        <dbReference type="Proteomes" id="UP000638848"/>
    </source>
</evidence>
<keyword evidence="2" id="KW-0812">Transmembrane</keyword>
<feature type="compositionally biased region" description="Basic and acidic residues" evidence="1">
    <location>
        <begin position="17"/>
        <end position="36"/>
    </location>
</feature>
<sequence>MSTSFPTSPSAPAEVPDTGRGEGSGHRETPPRERAPFGHGRSGLVVPLIVAAFSTYLLIGILTMEVPEGTDFPGPQFFPGILMVAGYVLAALLALHYLRHPEHPEELSETTYRTHTDWSAVIWSVAGFLVFALTIEVLGWILSAALLFWTVARGIGSRRPLFDISLALVLSSAIYLAFSVGLGLNLPSGILGGGF</sequence>
<proteinExistence type="predicted"/>
<feature type="region of interest" description="Disordered" evidence="1">
    <location>
        <begin position="1"/>
        <end position="38"/>
    </location>
</feature>
<evidence type="ECO:0000256" key="1">
    <source>
        <dbReference type="SAM" id="MobiDB-lite"/>
    </source>
</evidence>
<feature type="transmembrane region" description="Helical" evidence="2">
    <location>
        <begin position="44"/>
        <end position="64"/>
    </location>
</feature>